<keyword evidence="5" id="KW-1185">Reference proteome</keyword>
<feature type="domain" description="Helicase ATP-binding" evidence="2">
    <location>
        <begin position="44"/>
        <end position="118"/>
    </location>
</feature>
<keyword evidence="1" id="KW-0378">Hydrolase</keyword>
<evidence type="ECO:0000313" key="5">
    <source>
        <dbReference type="Proteomes" id="UP001204953"/>
    </source>
</evidence>
<dbReference type="InterPro" id="IPR001650">
    <property type="entry name" value="Helicase_C-like"/>
</dbReference>
<dbReference type="PANTHER" id="PTHR45766:SF6">
    <property type="entry name" value="SWI_SNF-RELATED MATRIX-ASSOCIATED ACTIN-DEPENDENT REGULATOR OF CHROMATIN SUBFAMILY A-LIKE PROTEIN 1"/>
    <property type="match status" value="1"/>
</dbReference>
<dbReference type="EMBL" id="JAMZMM010000051">
    <property type="protein sequence ID" value="MCP2728375.1"/>
    <property type="molecule type" value="Genomic_DNA"/>
</dbReference>
<feature type="non-terminal residue" evidence="4">
    <location>
        <position position="1"/>
    </location>
</feature>
<dbReference type="InterPro" id="IPR014001">
    <property type="entry name" value="Helicase_ATP-bd"/>
</dbReference>
<feature type="domain" description="Helicase C-terminal" evidence="3">
    <location>
        <begin position="480"/>
        <end position="644"/>
    </location>
</feature>
<gene>
    <name evidence="4" type="ORF">NJ959_07785</name>
</gene>
<dbReference type="SUPFAM" id="SSF52540">
    <property type="entry name" value="P-loop containing nucleoside triphosphate hydrolases"/>
    <property type="match status" value="2"/>
</dbReference>
<evidence type="ECO:0000256" key="1">
    <source>
        <dbReference type="ARBA" id="ARBA00022801"/>
    </source>
</evidence>
<accession>A0AAE3GPN4</accession>
<evidence type="ECO:0000313" key="4">
    <source>
        <dbReference type="EMBL" id="MCP2728375.1"/>
    </source>
</evidence>
<comment type="caution">
    <text evidence="4">The sequence shown here is derived from an EMBL/GenBank/DDBJ whole genome shotgun (WGS) entry which is preliminary data.</text>
</comment>
<keyword evidence="4" id="KW-0540">Nuclease</keyword>
<dbReference type="GO" id="GO:0016787">
    <property type="term" value="F:hydrolase activity"/>
    <property type="evidence" value="ECO:0007669"/>
    <property type="project" value="UniProtKB-KW"/>
</dbReference>
<dbReference type="InterPro" id="IPR038718">
    <property type="entry name" value="SNF2-like_sf"/>
</dbReference>
<dbReference type="Proteomes" id="UP001204953">
    <property type="component" value="Unassembled WGS sequence"/>
</dbReference>
<dbReference type="CDD" id="cd18793">
    <property type="entry name" value="SF2_C_SNF"/>
    <property type="match status" value="1"/>
</dbReference>
<dbReference type="PANTHER" id="PTHR45766">
    <property type="entry name" value="DNA ANNEALING HELICASE AND ENDONUCLEASE ZRANB3 FAMILY MEMBER"/>
    <property type="match status" value="1"/>
</dbReference>
<sequence length="889" mass="101132">TLIATTLARSLNDDFVQGTVISGTKNLVTMWEDYVHRYGLRAKVLSISLVQSELPNERRYRVVLIDESHNLRNREGKRYRAIQEYIALNESRCILLTATPYNKTYLDLSNQLRLFVPEDKDLGIRPEKLLSELGGEIEFSRKYQAPVRSLAAFEKSEYPDDWRELMRLYMVRRTRSFIQVNYAKNLTPQPPSLQGKRENNLHFLPGKAKEENNSSFLPGKEENYSPLLAGEGLGERSKSGGRKYLEFPDGRRGYFPIRQPKTVKFSLGDDDPYAALYSENVVKLLNSLNLPRYGLGNYAVSVKSAQNKSLTAAEILQLKGLSRAGKRLMGFCRTNLFKRLESGGVAFLQSLDRHILRNYIFLYAIAQDLPLPIGSQEAALLDTRNNDEDLDDLAGTLIDPEVDGDEELTSEQLLSQTETNYRQRAATLYQDYATRYQRRFKWLRPKLFKASLKKDLLADVQSLISLLNECGDWDANQDQKLVALIELLRQIHPEEKLLIFTQFADTVHYLTTELKCRGIDKIEGVTGNSVNPAIIAWRFSPISNSKSVAPADELRILIATDVFSEGLNLQDCAIIVNYDLPWAIIRLIQRAGRVDRIGQTAEKIICYSFLPAEGVERTINLRGRLRQRLQENAEVVGTDEAFFEDDADEQMMLDLYHEKSGILEMDDDNEVDLTSEAYQIWKNATDNNPTLKKTIENLPPVVYSTRTHLPTTSQPEGVLLYMKTAGGNDALAWINREGKSVTQSQFEILRIARCEAETKPIPRNSEHHHLVKEGAVLIAEEEKSVGGQLGRPSGARFRTYERLKRYARELPLLVTPDLLKAIDQIYRYPLRQSGVDRLNRSLKSGIDDQQLAELVVNLYLDNSLCLVHEEGRIQEPQIICSLGLFQSSD</sequence>
<organism evidence="4 5">
    <name type="scientific">Limnofasciculus baicalensis BBK-W-15</name>
    <dbReference type="NCBI Taxonomy" id="2699891"/>
    <lineage>
        <taxon>Bacteria</taxon>
        <taxon>Bacillati</taxon>
        <taxon>Cyanobacteriota</taxon>
        <taxon>Cyanophyceae</taxon>
        <taxon>Coleofasciculales</taxon>
        <taxon>Coleofasciculaceae</taxon>
        <taxon>Limnofasciculus</taxon>
        <taxon>Limnofasciculus baicalensis</taxon>
    </lineage>
</organism>
<dbReference type="GO" id="GO:0004519">
    <property type="term" value="F:endonuclease activity"/>
    <property type="evidence" value="ECO:0007669"/>
    <property type="project" value="UniProtKB-KW"/>
</dbReference>
<evidence type="ECO:0000259" key="3">
    <source>
        <dbReference type="PROSITE" id="PS51194"/>
    </source>
</evidence>
<dbReference type="SMART" id="SM00490">
    <property type="entry name" value="HELICc"/>
    <property type="match status" value="1"/>
</dbReference>
<dbReference type="Gene3D" id="3.40.50.10810">
    <property type="entry name" value="Tandem AAA-ATPase domain"/>
    <property type="match status" value="1"/>
</dbReference>
<dbReference type="InterPro" id="IPR027417">
    <property type="entry name" value="P-loop_NTPase"/>
</dbReference>
<dbReference type="Pfam" id="PF00271">
    <property type="entry name" value="Helicase_C"/>
    <property type="match status" value="1"/>
</dbReference>
<reference evidence="4" key="1">
    <citation type="submission" date="2022-06" db="EMBL/GenBank/DDBJ databases">
        <title>New cyanobacteria of genus Symplocastrum in benthos of Lake Baikal.</title>
        <authorList>
            <person name="Sorokovikova E."/>
            <person name="Tikhonova I."/>
            <person name="Krasnopeev A."/>
            <person name="Evseev P."/>
            <person name="Gladkikh A."/>
            <person name="Belykh O."/>
        </authorList>
    </citation>
    <scope>NUCLEOTIDE SEQUENCE</scope>
    <source>
        <strain evidence="4">BBK-W-15</strain>
    </source>
</reference>
<protein>
    <submittedName>
        <fullName evidence="4">NgoFVII family restriction endonuclease</fullName>
    </submittedName>
</protein>
<proteinExistence type="predicted"/>
<dbReference type="InterPro" id="IPR049730">
    <property type="entry name" value="SNF2/RAD54-like_C"/>
</dbReference>
<evidence type="ECO:0000259" key="2">
    <source>
        <dbReference type="PROSITE" id="PS51192"/>
    </source>
</evidence>
<name>A0AAE3GPN4_9CYAN</name>
<dbReference type="RefSeq" id="WP_254011172.1">
    <property type="nucleotide sequence ID" value="NZ_JAMZMM010000051.1"/>
</dbReference>
<keyword evidence="4" id="KW-0255">Endonuclease</keyword>
<dbReference type="Gene3D" id="3.40.50.300">
    <property type="entry name" value="P-loop containing nucleotide triphosphate hydrolases"/>
    <property type="match status" value="1"/>
</dbReference>
<dbReference type="AlphaFoldDB" id="A0AAE3GPN4"/>
<dbReference type="PROSITE" id="PS51192">
    <property type="entry name" value="HELICASE_ATP_BIND_1"/>
    <property type="match status" value="1"/>
</dbReference>
<dbReference type="PROSITE" id="PS51194">
    <property type="entry name" value="HELICASE_CTER"/>
    <property type="match status" value="1"/>
</dbReference>